<dbReference type="GO" id="GO:0033942">
    <property type="term" value="F:4-alpha-D-(1-&gt;4)-alpha-D-glucanotrehalose trehalohydrolase activity"/>
    <property type="evidence" value="ECO:0007669"/>
    <property type="project" value="UniProtKB-EC"/>
</dbReference>
<evidence type="ECO:0000256" key="7">
    <source>
        <dbReference type="ARBA" id="ARBA00022801"/>
    </source>
</evidence>
<evidence type="ECO:0000256" key="11">
    <source>
        <dbReference type="ARBA" id="ARBA00033284"/>
    </source>
</evidence>
<keyword evidence="8" id="KW-0119">Carbohydrate metabolism</keyword>
<gene>
    <name evidence="19" type="ORF">ABA31_03290</name>
</gene>
<evidence type="ECO:0000256" key="14">
    <source>
        <dbReference type="PIRNR" id="PIRNR006337"/>
    </source>
</evidence>
<evidence type="ECO:0000256" key="8">
    <source>
        <dbReference type="ARBA" id="ARBA00023277"/>
    </source>
</evidence>
<keyword evidence="7 14" id="KW-0378">Hydrolase</keyword>
<evidence type="ECO:0000256" key="4">
    <source>
        <dbReference type="ARBA" id="ARBA00012268"/>
    </source>
</evidence>
<dbReference type="GO" id="GO:0005992">
    <property type="term" value="P:trehalose biosynthetic process"/>
    <property type="evidence" value="ECO:0007669"/>
    <property type="project" value="UniProtKB-UniRule"/>
</dbReference>
<feature type="active site" description="Proton donor" evidence="15">
    <location>
        <position position="282"/>
    </location>
</feature>
<evidence type="ECO:0000256" key="16">
    <source>
        <dbReference type="PIRSR" id="PIRSR006337-2"/>
    </source>
</evidence>
<feature type="binding site" evidence="16">
    <location>
        <begin position="243"/>
        <end position="248"/>
    </location>
    <ligand>
        <name>substrate</name>
    </ligand>
</feature>
<evidence type="ECO:0000256" key="17">
    <source>
        <dbReference type="PIRSR" id="PIRSR006337-3"/>
    </source>
</evidence>
<keyword evidence="9 14" id="KW-0326">Glycosidase</keyword>
<dbReference type="InterPro" id="IPR017853">
    <property type="entry name" value="GH"/>
</dbReference>
<proteinExistence type="inferred from homology"/>
<keyword evidence="6" id="KW-0963">Cytoplasm</keyword>
<comment type="pathway">
    <text evidence="2 14">Glycan biosynthesis; trehalose biosynthesis.</text>
</comment>
<dbReference type="GO" id="GO:0005737">
    <property type="term" value="C:cytoplasm"/>
    <property type="evidence" value="ECO:0007669"/>
    <property type="project" value="UniProtKB-SubCell"/>
</dbReference>
<feature type="binding site" evidence="16">
    <location>
        <begin position="377"/>
        <end position="382"/>
    </location>
    <ligand>
        <name>substrate</name>
    </ligand>
</feature>
<dbReference type="NCBIfam" id="TIGR02402">
    <property type="entry name" value="trehalose_TreZ"/>
    <property type="match status" value="1"/>
</dbReference>
<dbReference type="EMBL" id="BJUU01000002">
    <property type="protein sequence ID" value="GEK78978.1"/>
    <property type="molecule type" value="Genomic_DNA"/>
</dbReference>
<name>A0AA87RG31_9MICO</name>
<dbReference type="RefSeq" id="WP_146792385.1">
    <property type="nucleotide sequence ID" value="NZ_BJUU01000002.1"/>
</dbReference>
<dbReference type="SUPFAM" id="SSF51445">
    <property type="entry name" value="(Trans)glycosidases"/>
    <property type="match status" value="1"/>
</dbReference>
<evidence type="ECO:0000256" key="9">
    <source>
        <dbReference type="ARBA" id="ARBA00023295"/>
    </source>
</evidence>
<dbReference type="SMART" id="SM00642">
    <property type="entry name" value="Aamy"/>
    <property type="match status" value="1"/>
</dbReference>
<evidence type="ECO:0000256" key="6">
    <source>
        <dbReference type="ARBA" id="ARBA00022490"/>
    </source>
</evidence>
<protein>
    <recommendedName>
        <fullName evidence="5 13">Malto-oligosyltrehalose trehalohydrolase</fullName>
        <shortName evidence="14">MTHase</shortName>
        <ecNumber evidence="4 13">3.2.1.141</ecNumber>
    </recommendedName>
    <alternativeName>
        <fullName evidence="11 14">4-alpha-D-((1-&gt;4)-alpha-D-glucano)trehalose trehalohydrolase</fullName>
    </alternativeName>
    <alternativeName>
        <fullName evidence="10 14">Maltooligosyl trehalose trehalohydrolase</fullName>
    </alternativeName>
</protein>
<evidence type="ECO:0000256" key="1">
    <source>
        <dbReference type="ARBA" id="ARBA00004496"/>
    </source>
</evidence>
<feature type="binding site" evidence="16">
    <location>
        <begin position="307"/>
        <end position="311"/>
    </location>
    <ligand>
        <name>substrate</name>
    </ligand>
</feature>
<dbReference type="AlphaFoldDB" id="A0AA87RG31"/>
<dbReference type="CDD" id="cd11325">
    <property type="entry name" value="AmyAc_GTHase"/>
    <property type="match status" value="1"/>
</dbReference>
<dbReference type="EC" id="3.2.1.141" evidence="4 13"/>
<evidence type="ECO:0000256" key="5">
    <source>
        <dbReference type="ARBA" id="ARBA00015938"/>
    </source>
</evidence>
<evidence type="ECO:0000259" key="18">
    <source>
        <dbReference type="SMART" id="SM00642"/>
    </source>
</evidence>
<evidence type="ECO:0000256" key="13">
    <source>
        <dbReference type="NCBIfam" id="TIGR02402"/>
    </source>
</evidence>
<sequence>MAHVSELHEYRVWAPGAERMRVVAGDASTEMLRDDGGWWQALAPAGDYGFQVGDDDAVLPDPRSRRQPRGVHERSRVWDASARAWDDGGWTGRPIAGGVLYELHVGTFTREGTLDAAAERLDHLLEIGVTHVELLPVNGFNGTHNWGYDGVAWFAVHEGYGGPAAYQRFVEAAHAAGLAVVQDVVYNHLGPSGNYLPRFGPYLASEGRSTWGEHVNLAEPEVRRYVLDNVRFWFEDMHVDALRLDAVHALHDAAETHILEQMAIETAALAAHLGRPLELIAESDLNDPTLITPREAGGWGLDAQWSDDFHHGLHVALTGETHGYYEDFAPLGALAKALERGFFHDGTYSSFREREHGHPIDIERSLSWRLVVSAQNHDQIGNRARGDRITEALEESRLLCAALLLYAGPSTPMLFMGEEWAASTPFQFFTSHPEPELGRLTGEGRLAEFERMGWDPSVVPDPQDPGSFERSKLDWAELRRERHARVLDGYRQLAGLRREIPALTDPHWSHGRVEVFEEAGVLRLLRGVNSLAALRHGERLRRAPAQEPPLRAAGAERVEASAEIIINFGTKPQSIPVTHRRIRFQTHPDLAVSGELSLPPGSGALLT</sequence>
<feature type="domain" description="Glycosyl hydrolase family 13 catalytic" evidence="18">
    <location>
        <begin position="102"/>
        <end position="445"/>
    </location>
</feature>
<evidence type="ECO:0000256" key="3">
    <source>
        <dbReference type="ARBA" id="ARBA00008061"/>
    </source>
</evidence>
<dbReference type="Pfam" id="PF00128">
    <property type="entry name" value="Alpha-amylase"/>
    <property type="match status" value="1"/>
</dbReference>
<evidence type="ECO:0000256" key="15">
    <source>
        <dbReference type="PIRSR" id="PIRSR006337-1"/>
    </source>
</evidence>
<feature type="active site" description="Nucleophile" evidence="15">
    <location>
        <position position="245"/>
    </location>
</feature>
<dbReference type="InterPro" id="IPR044901">
    <property type="entry name" value="Trehalose_TreZ_E-set_sf"/>
</dbReference>
<dbReference type="PANTHER" id="PTHR43651">
    <property type="entry name" value="1,4-ALPHA-GLUCAN-BRANCHING ENZYME"/>
    <property type="match status" value="1"/>
</dbReference>
<reference evidence="19 20" key="1">
    <citation type="submission" date="2019-07" db="EMBL/GenBank/DDBJ databases">
        <title>Whole genome shotgun sequence of Agrococcus baldri NBRC 103055.</title>
        <authorList>
            <person name="Hosoyama A."/>
            <person name="Uohara A."/>
            <person name="Ohji S."/>
            <person name="Ichikawa N."/>
        </authorList>
    </citation>
    <scope>NUCLEOTIDE SEQUENCE [LARGE SCALE GENOMIC DNA]</scope>
    <source>
        <strain evidence="19 20">NBRC 103055</strain>
    </source>
</reference>
<dbReference type="PANTHER" id="PTHR43651:SF11">
    <property type="entry name" value="MALTO-OLIGOSYLTREHALOSE TREHALOHYDROLASE"/>
    <property type="match status" value="1"/>
</dbReference>
<dbReference type="PIRSF" id="PIRSF006337">
    <property type="entry name" value="Trehalose_TreZ"/>
    <property type="match status" value="1"/>
</dbReference>
<dbReference type="Gene3D" id="2.60.40.10">
    <property type="entry name" value="Immunoglobulins"/>
    <property type="match status" value="1"/>
</dbReference>
<dbReference type="CDD" id="cd02853">
    <property type="entry name" value="E_set_MTHase_like_N"/>
    <property type="match status" value="1"/>
</dbReference>
<comment type="catalytic activity">
    <reaction evidence="12 14">
        <text>hydrolysis of (1-&gt;4)-alpha-D-glucosidic linkage in 4-alpha-D-[(1-&gt;4)-alpha-D-glucanosyl]n trehalose to yield trehalose and (1-&gt;4)-alpha-D-glucan.</text>
        <dbReference type="EC" id="3.2.1.141"/>
    </reaction>
</comment>
<dbReference type="InterPro" id="IPR006047">
    <property type="entry name" value="GH13_cat_dom"/>
</dbReference>
<organism evidence="19 20">
    <name type="scientific">Agrococcus baldri</name>
    <dbReference type="NCBI Taxonomy" id="153730"/>
    <lineage>
        <taxon>Bacteria</taxon>
        <taxon>Bacillati</taxon>
        <taxon>Actinomycetota</taxon>
        <taxon>Actinomycetes</taxon>
        <taxon>Micrococcales</taxon>
        <taxon>Microbacteriaceae</taxon>
        <taxon>Agrococcus</taxon>
    </lineage>
</organism>
<dbReference type="Gene3D" id="3.20.20.80">
    <property type="entry name" value="Glycosidases"/>
    <property type="match status" value="1"/>
</dbReference>
<evidence type="ECO:0000256" key="2">
    <source>
        <dbReference type="ARBA" id="ARBA00005199"/>
    </source>
</evidence>
<dbReference type="InterPro" id="IPR013783">
    <property type="entry name" value="Ig-like_fold"/>
</dbReference>
<dbReference type="Proteomes" id="UP000321749">
    <property type="component" value="Unassembled WGS sequence"/>
</dbReference>
<evidence type="ECO:0000313" key="20">
    <source>
        <dbReference type="Proteomes" id="UP000321749"/>
    </source>
</evidence>
<evidence type="ECO:0000256" key="10">
    <source>
        <dbReference type="ARBA" id="ARBA00032057"/>
    </source>
</evidence>
<evidence type="ECO:0000256" key="12">
    <source>
        <dbReference type="ARBA" id="ARBA00034013"/>
    </source>
</evidence>
<keyword evidence="20" id="KW-1185">Reference proteome</keyword>
<dbReference type="Gene3D" id="1.10.10.760">
    <property type="entry name" value="E-set domains of sugar-utilizing enzymes"/>
    <property type="match status" value="1"/>
</dbReference>
<feature type="site" description="Transition state stabilizer" evidence="17">
    <location>
        <position position="378"/>
    </location>
</feature>
<dbReference type="InterPro" id="IPR014756">
    <property type="entry name" value="Ig_E-set"/>
</dbReference>
<comment type="caution">
    <text evidence="19">The sequence shown here is derived from an EMBL/GenBank/DDBJ whole genome shotgun (WGS) entry which is preliminary data.</text>
</comment>
<dbReference type="SUPFAM" id="SSF81296">
    <property type="entry name" value="E set domains"/>
    <property type="match status" value="1"/>
</dbReference>
<accession>A0AA87RG31</accession>
<comment type="subcellular location">
    <subcellularLocation>
        <location evidence="1 15">Cytoplasm</location>
    </subcellularLocation>
</comment>
<evidence type="ECO:0000313" key="19">
    <source>
        <dbReference type="EMBL" id="GEK78978.1"/>
    </source>
</evidence>
<dbReference type="InterPro" id="IPR012768">
    <property type="entry name" value="Trehalose_TreZ"/>
</dbReference>
<comment type="similarity">
    <text evidence="3 14">Belongs to the glycosyl hydrolase 13 family.</text>
</comment>